<evidence type="ECO:0008006" key="4">
    <source>
        <dbReference type="Google" id="ProtNLM"/>
    </source>
</evidence>
<dbReference type="RefSeq" id="WP_073033036.1">
    <property type="nucleotide sequence ID" value="NZ_FQXJ01000031.1"/>
</dbReference>
<proteinExistence type="predicted"/>
<evidence type="ECO:0000256" key="1">
    <source>
        <dbReference type="SAM" id="Phobius"/>
    </source>
</evidence>
<evidence type="ECO:0000313" key="3">
    <source>
        <dbReference type="Proteomes" id="UP000183954"/>
    </source>
</evidence>
<organism evidence="2 3">
    <name type="scientific">Desulfosporosinus lacus DSM 15449</name>
    <dbReference type="NCBI Taxonomy" id="1121420"/>
    <lineage>
        <taxon>Bacteria</taxon>
        <taxon>Bacillati</taxon>
        <taxon>Bacillota</taxon>
        <taxon>Clostridia</taxon>
        <taxon>Eubacteriales</taxon>
        <taxon>Desulfitobacteriaceae</taxon>
        <taxon>Desulfosporosinus</taxon>
    </lineage>
</organism>
<feature type="transmembrane region" description="Helical" evidence="1">
    <location>
        <begin position="6"/>
        <end position="22"/>
    </location>
</feature>
<keyword evidence="3" id="KW-1185">Reference proteome</keyword>
<dbReference type="AlphaFoldDB" id="A0A1M6FH51"/>
<dbReference type="EMBL" id="FQXJ01000031">
    <property type="protein sequence ID" value="SHI97061.1"/>
    <property type="molecule type" value="Genomic_DNA"/>
</dbReference>
<dbReference type="OrthoDB" id="5827at2"/>
<keyword evidence="1" id="KW-0472">Membrane</keyword>
<sequence length="103" mass="11751">MSIFEVIMLICFGAAWPLSIYKSYTSRSTAGKSLAFLIVILFGYVAGILHKVFNQYDVVIYLYLLNFIMVLTDLLIYLRNRRMTTTPDHRHKSNTSPPAVSAK</sequence>
<protein>
    <recommendedName>
        <fullName evidence="4">PQ loop repeat-containing protein</fullName>
    </recommendedName>
</protein>
<reference evidence="3" key="1">
    <citation type="submission" date="2016-11" db="EMBL/GenBank/DDBJ databases">
        <authorList>
            <person name="Varghese N."/>
            <person name="Submissions S."/>
        </authorList>
    </citation>
    <scope>NUCLEOTIDE SEQUENCE [LARGE SCALE GENOMIC DNA]</scope>
    <source>
        <strain evidence="3">DSM 15449</strain>
    </source>
</reference>
<dbReference type="Gene3D" id="1.20.1280.290">
    <property type="match status" value="1"/>
</dbReference>
<keyword evidence="1" id="KW-1133">Transmembrane helix</keyword>
<feature type="transmembrane region" description="Helical" evidence="1">
    <location>
        <begin position="34"/>
        <end position="53"/>
    </location>
</feature>
<name>A0A1M6FH51_9FIRM</name>
<keyword evidence="1" id="KW-0812">Transmembrane</keyword>
<feature type="transmembrane region" description="Helical" evidence="1">
    <location>
        <begin position="59"/>
        <end position="78"/>
    </location>
</feature>
<gene>
    <name evidence="2" type="ORF">SAMN02746098_04941</name>
</gene>
<dbReference type="Proteomes" id="UP000183954">
    <property type="component" value="Unassembled WGS sequence"/>
</dbReference>
<accession>A0A1M6FH51</accession>
<evidence type="ECO:0000313" key="2">
    <source>
        <dbReference type="EMBL" id="SHI97061.1"/>
    </source>
</evidence>